<gene>
    <name evidence="1" type="ORF">LCGC14_2879800</name>
</gene>
<dbReference type="AlphaFoldDB" id="A0A0F8Y0M5"/>
<sequence>MPVEQKGSLMSQRVERKCRLFHAWESWKVLRRGPGKHYESDAEIVILERSCARCGDLQLKTVVS</sequence>
<comment type="caution">
    <text evidence="1">The sequence shown here is derived from an EMBL/GenBank/DDBJ whole genome shotgun (WGS) entry which is preliminary data.</text>
</comment>
<proteinExistence type="predicted"/>
<accession>A0A0F8Y0M5</accession>
<organism evidence="1">
    <name type="scientific">marine sediment metagenome</name>
    <dbReference type="NCBI Taxonomy" id="412755"/>
    <lineage>
        <taxon>unclassified sequences</taxon>
        <taxon>metagenomes</taxon>
        <taxon>ecological metagenomes</taxon>
    </lineage>
</organism>
<name>A0A0F8Y0M5_9ZZZZ</name>
<evidence type="ECO:0000313" key="1">
    <source>
        <dbReference type="EMBL" id="KKK74833.1"/>
    </source>
</evidence>
<dbReference type="EMBL" id="LAZR01056131">
    <property type="protein sequence ID" value="KKK74833.1"/>
    <property type="molecule type" value="Genomic_DNA"/>
</dbReference>
<reference evidence="1" key="1">
    <citation type="journal article" date="2015" name="Nature">
        <title>Complex archaea that bridge the gap between prokaryotes and eukaryotes.</title>
        <authorList>
            <person name="Spang A."/>
            <person name="Saw J.H."/>
            <person name="Jorgensen S.L."/>
            <person name="Zaremba-Niedzwiedzka K."/>
            <person name="Martijn J."/>
            <person name="Lind A.E."/>
            <person name="van Eijk R."/>
            <person name="Schleper C."/>
            <person name="Guy L."/>
            <person name="Ettema T.J."/>
        </authorList>
    </citation>
    <scope>NUCLEOTIDE SEQUENCE</scope>
</reference>
<protein>
    <submittedName>
        <fullName evidence="1">Uncharacterized protein</fullName>
    </submittedName>
</protein>